<comment type="subcellular location">
    <subcellularLocation>
        <location evidence="1 8">Cell outer membrane</location>
        <topology evidence="1 8">Multi-pass membrane protein</topology>
    </subcellularLocation>
</comment>
<evidence type="ECO:0000256" key="2">
    <source>
        <dbReference type="ARBA" id="ARBA00022448"/>
    </source>
</evidence>
<evidence type="ECO:0000313" key="13">
    <source>
        <dbReference type="Proteomes" id="UP000625283"/>
    </source>
</evidence>
<evidence type="ECO:0000256" key="7">
    <source>
        <dbReference type="ARBA" id="ARBA00023237"/>
    </source>
</evidence>
<feature type="domain" description="TonB-dependent receptor-like beta-barrel" evidence="10">
    <location>
        <begin position="464"/>
        <end position="848"/>
    </location>
</feature>
<reference evidence="12 13" key="1">
    <citation type="submission" date="2021-01" db="EMBL/GenBank/DDBJ databases">
        <title>C459-1 draft genome sequence.</title>
        <authorList>
            <person name="Zhang X.-F."/>
        </authorList>
    </citation>
    <scope>NUCLEOTIDE SEQUENCE [LARGE SCALE GENOMIC DNA]</scope>
    <source>
        <strain evidence="13">C459-1</strain>
    </source>
</reference>
<dbReference type="EMBL" id="JAERTY010000011">
    <property type="protein sequence ID" value="MBL1410801.1"/>
    <property type="molecule type" value="Genomic_DNA"/>
</dbReference>
<feature type="domain" description="TonB-dependent receptor plug" evidence="11">
    <location>
        <begin position="118"/>
        <end position="227"/>
    </location>
</feature>
<evidence type="ECO:0000256" key="9">
    <source>
        <dbReference type="RuleBase" id="RU003357"/>
    </source>
</evidence>
<dbReference type="SUPFAM" id="SSF56935">
    <property type="entry name" value="Porins"/>
    <property type="match status" value="1"/>
</dbReference>
<name>A0ABS1RAE3_9SPHI</name>
<dbReference type="Pfam" id="PF00593">
    <property type="entry name" value="TonB_dep_Rec_b-barrel"/>
    <property type="match status" value="1"/>
</dbReference>
<protein>
    <submittedName>
        <fullName evidence="12">SusC/RagA family TonB-linked outer membrane protein</fullName>
    </submittedName>
</protein>
<evidence type="ECO:0000256" key="8">
    <source>
        <dbReference type="PROSITE-ProRule" id="PRU01360"/>
    </source>
</evidence>
<dbReference type="NCBIfam" id="TIGR04056">
    <property type="entry name" value="OMP_RagA_SusC"/>
    <property type="match status" value="1"/>
</dbReference>
<keyword evidence="13" id="KW-1185">Reference proteome</keyword>
<evidence type="ECO:0000256" key="6">
    <source>
        <dbReference type="ARBA" id="ARBA00023136"/>
    </source>
</evidence>
<dbReference type="InterPro" id="IPR000531">
    <property type="entry name" value="Beta-barrel_TonB"/>
</dbReference>
<dbReference type="InterPro" id="IPR023996">
    <property type="entry name" value="TonB-dep_OMP_SusC/RagA"/>
</dbReference>
<keyword evidence="2 8" id="KW-0813">Transport</keyword>
<dbReference type="Pfam" id="PF07715">
    <property type="entry name" value="Plug"/>
    <property type="match status" value="1"/>
</dbReference>
<proteinExistence type="inferred from homology"/>
<dbReference type="InterPro" id="IPR036942">
    <property type="entry name" value="Beta-barrel_TonB_sf"/>
</dbReference>
<organism evidence="12 13">
    <name type="scientific">Sphingobacterium faecale</name>
    <dbReference type="NCBI Taxonomy" id="2803775"/>
    <lineage>
        <taxon>Bacteria</taxon>
        <taxon>Pseudomonadati</taxon>
        <taxon>Bacteroidota</taxon>
        <taxon>Sphingobacteriia</taxon>
        <taxon>Sphingobacteriales</taxon>
        <taxon>Sphingobacteriaceae</taxon>
        <taxon>Sphingobacterium</taxon>
    </lineage>
</organism>
<dbReference type="Gene3D" id="2.170.130.10">
    <property type="entry name" value="TonB-dependent receptor, plug domain"/>
    <property type="match status" value="1"/>
</dbReference>
<comment type="similarity">
    <text evidence="8 9">Belongs to the TonB-dependent receptor family.</text>
</comment>
<evidence type="ECO:0000256" key="1">
    <source>
        <dbReference type="ARBA" id="ARBA00004571"/>
    </source>
</evidence>
<dbReference type="PROSITE" id="PS52016">
    <property type="entry name" value="TONB_DEPENDENT_REC_3"/>
    <property type="match status" value="1"/>
</dbReference>
<sequence>MSRLLRFSMSVSMLLVFLWGYGQEDIQLQVLSAADSLPVVGATVSSATQQYGQSNGQGWLTMRADEIGQMLRIRHVGFQEQYYTLGTSSKQRVYLLAVSSAIEEVEVVETGYFSAPKERLSGSFVHIDNKLLNRSSSSNLLDRLEGITNGLQFDRGNLSEEDINGNPTLRVRGASTLVSDARPLVIVDDFPFDGDLRHIDPNEVESVTILKDASAASIWGTRAGNGVLVINMKKGTYERKLAASFSSSMRVTAKPDLFYSQSVLLPETVMDMQETLFNNKAYSETDIARVPLYVELLIKKRDNLITDEEFAATRDLYLNSDIRADASRYLYRPAVQQQYSLGLRGGEKGMRYSLSAGYDRQQDAIVGQHSSRRNLALTTGMRLFPGMELEGIVRYTAQLSRTNAFNRAALEQSNIYLPLADAAGNSLPVPIAYANLRYSYQEKAESLGLLDWMYRPLDEPKETRFDNNTGNTTLGFTANYQIPIGIKLRAIYYYNQQQIDGESFYSAKSYFARDLINKYTQADGSKVVPDGAVLRYEAPRHSVSHSLRLQGDYTKSWQNSLRLDALAGMEGADQRSRVLPSSTLLGYDPDTEIGTPYFQFGRTPYLTRPNGTKTPIPLVYADPATIYQRNLSVFSNFGLSWQEQYVLNGSLRWDGSNLLGVKTNAKGVALWSTGFAWNMHKASFYRLEAIDQLKLRLSYGSAGNIDKSQSHLPVITKRTSTTSGVPYASLNSPGNPSLRWEQVNTFNAGVDWSFRKGLLSGTIEYYSKQAKHLLNSVAIDPTIGVSDGFMMNYAQMHNQGLDLSLQNSIKLGLFQIDNYFLFNYTANKVTKVNSVPLKSISNYINYNYFTEGESRDVVYSYPWLGLNPANGLPLMQLSDGSMTEDAKAYIEGLRFEDLIRSGLKVAPIYGSYRLGIRYQGFQASTLLLFKAGHVARRRSYLPGRELDIQGHIDYHMDYYKRWQKPGDELITDVPATPAKYDSRIKDTYAYSEFLITPLDHIALRDVTLSYSFKGHWMQRVGVKGLELSTTVQNVGLLWKKNTVGLHPEYPNTTYPAGRQFYLALRVNL</sequence>
<comment type="caution">
    <text evidence="12">The sequence shown here is derived from an EMBL/GenBank/DDBJ whole genome shotgun (WGS) entry which is preliminary data.</text>
</comment>
<evidence type="ECO:0000256" key="4">
    <source>
        <dbReference type="ARBA" id="ARBA00022692"/>
    </source>
</evidence>
<keyword evidence="7 8" id="KW-0998">Cell outer membrane</keyword>
<evidence type="ECO:0000259" key="10">
    <source>
        <dbReference type="Pfam" id="PF00593"/>
    </source>
</evidence>
<evidence type="ECO:0000313" key="12">
    <source>
        <dbReference type="EMBL" id="MBL1410801.1"/>
    </source>
</evidence>
<dbReference type="Proteomes" id="UP000625283">
    <property type="component" value="Unassembled WGS sequence"/>
</dbReference>
<dbReference type="InterPro" id="IPR012910">
    <property type="entry name" value="Plug_dom"/>
</dbReference>
<dbReference type="Gene3D" id="2.40.170.20">
    <property type="entry name" value="TonB-dependent receptor, beta-barrel domain"/>
    <property type="match status" value="1"/>
</dbReference>
<evidence type="ECO:0000256" key="3">
    <source>
        <dbReference type="ARBA" id="ARBA00022452"/>
    </source>
</evidence>
<dbReference type="RefSeq" id="WP_202104500.1">
    <property type="nucleotide sequence ID" value="NZ_JAERTY010000011.1"/>
</dbReference>
<keyword evidence="3 8" id="KW-1134">Transmembrane beta strand</keyword>
<evidence type="ECO:0000256" key="5">
    <source>
        <dbReference type="ARBA" id="ARBA00023077"/>
    </source>
</evidence>
<dbReference type="InterPro" id="IPR039426">
    <property type="entry name" value="TonB-dep_rcpt-like"/>
</dbReference>
<evidence type="ECO:0000259" key="11">
    <source>
        <dbReference type="Pfam" id="PF07715"/>
    </source>
</evidence>
<keyword evidence="6 8" id="KW-0472">Membrane</keyword>
<keyword evidence="5 9" id="KW-0798">TonB box</keyword>
<accession>A0ABS1RAE3</accession>
<gene>
    <name evidence="12" type="ORF">JKG61_18735</name>
</gene>
<dbReference type="InterPro" id="IPR037066">
    <property type="entry name" value="Plug_dom_sf"/>
</dbReference>
<keyword evidence="4 8" id="KW-0812">Transmembrane</keyword>